<organism evidence="6 7">
    <name type="scientific">Crassostrea virginica</name>
    <name type="common">Eastern oyster</name>
    <dbReference type="NCBI Taxonomy" id="6565"/>
    <lineage>
        <taxon>Eukaryota</taxon>
        <taxon>Metazoa</taxon>
        <taxon>Spiralia</taxon>
        <taxon>Lophotrochozoa</taxon>
        <taxon>Mollusca</taxon>
        <taxon>Bivalvia</taxon>
        <taxon>Autobranchia</taxon>
        <taxon>Pteriomorphia</taxon>
        <taxon>Ostreida</taxon>
        <taxon>Ostreoidea</taxon>
        <taxon>Ostreidae</taxon>
        <taxon>Crassostrea</taxon>
    </lineage>
</organism>
<evidence type="ECO:0000256" key="4">
    <source>
        <dbReference type="SAM" id="SignalP"/>
    </source>
</evidence>
<dbReference type="RefSeq" id="XP_022296357.1">
    <property type="nucleotide sequence ID" value="XM_022440649.1"/>
</dbReference>
<keyword evidence="6" id="KW-1185">Reference proteome</keyword>
<dbReference type="OrthoDB" id="6068567at2759"/>
<sequence length="179" mass="20243">MRYYLVFAFPICGWILTQTVQTANPADFLKDIKEYKDVCRSLECTTDKRNVIAFHANLRNTIKNIPKNTVLKFDDVKLNEGKGYDPKTGIFTVPTDGVYSFAWSLVSINGGTVDVAAIVDNVALVKTCVYKQQSNYLSISGHLLFKLKKGNKVWLKTFWTAATHIHSDGYTYFSGNQIR</sequence>
<protein>
    <submittedName>
        <fullName evidence="7">Complement C1q-like protein 3</fullName>
    </submittedName>
</protein>
<evidence type="ECO:0000259" key="5">
    <source>
        <dbReference type="PROSITE" id="PS50871"/>
    </source>
</evidence>
<dbReference type="PROSITE" id="PS50871">
    <property type="entry name" value="C1Q"/>
    <property type="match status" value="1"/>
</dbReference>
<proteinExistence type="predicted"/>
<evidence type="ECO:0000256" key="2">
    <source>
        <dbReference type="ARBA" id="ARBA00022525"/>
    </source>
</evidence>
<comment type="subcellular location">
    <subcellularLocation>
        <location evidence="1">Secreted</location>
    </subcellularLocation>
</comment>
<dbReference type="PANTHER" id="PTHR22923:SF116">
    <property type="entry name" value="C1Q DOMAIN-CONTAINING PROTEIN"/>
    <property type="match status" value="1"/>
</dbReference>
<feature type="signal peptide" evidence="4">
    <location>
        <begin position="1"/>
        <end position="22"/>
    </location>
</feature>
<dbReference type="SMART" id="SM00110">
    <property type="entry name" value="C1Q"/>
    <property type="match status" value="1"/>
</dbReference>
<dbReference type="KEGG" id="cvn:111106117"/>
<dbReference type="GO" id="GO:0005576">
    <property type="term" value="C:extracellular region"/>
    <property type="evidence" value="ECO:0007669"/>
    <property type="project" value="UniProtKB-SubCell"/>
</dbReference>
<dbReference type="Pfam" id="PF00386">
    <property type="entry name" value="C1q"/>
    <property type="match status" value="1"/>
</dbReference>
<dbReference type="InterPro" id="IPR008983">
    <property type="entry name" value="Tumour_necrosis_fac-like_dom"/>
</dbReference>
<dbReference type="GeneID" id="111106117"/>
<evidence type="ECO:0000313" key="6">
    <source>
        <dbReference type="Proteomes" id="UP000694844"/>
    </source>
</evidence>
<evidence type="ECO:0000256" key="3">
    <source>
        <dbReference type="ARBA" id="ARBA00022729"/>
    </source>
</evidence>
<gene>
    <name evidence="7" type="primary">LOC111106117</name>
</gene>
<keyword evidence="3 4" id="KW-0732">Signal</keyword>
<dbReference type="SUPFAM" id="SSF49842">
    <property type="entry name" value="TNF-like"/>
    <property type="match status" value="1"/>
</dbReference>
<evidence type="ECO:0000313" key="7">
    <source>
        <dbReference type="RefSeq" id="XP_022296357.1"/>
    </source>
</evidence>
<accession>A0A8B8AYX5</accession>
<keyword evidence="2" id="KW-0964">Secreted</keyword>
<dbReference type="InterPro" id="IPR001073">
    <property type="entry name" value="C1q_dom"/>
</dbReference>
<feature type="chain" id="PRO_5034680461" evidence="4">
    <location>
        <begin position="23"/>
        <end position="179"/>
    </location>
</feature>
<dbReference type="Proteomes" id="UP000694844">
    <property type="component" value="Chromosome 8"/>
</dbReference>
<evidence type="ECO:0000256" key="1">
    <source>
        <dbReference type="ARBA" id="ARBA00004613"/>
    </source>
</evidence>
<dbReference type="PANTHER" id="PTHR22923">
    <property type="entry name" value="CEREBELLIN-RELATED"/>
    <property type="match status" value="1"/>
</dbReference>
<dbReference type="InterPro" id="IPR050822">
    <property type="entry name" value="Cerebellin_Synaptic_Org"/>
</dbReference>
<dbReference type="Gene3D" id="2.60.120.40">
    <property type="match status" value="1"/>
</dbReference>
<reference evidence="7" key="1">
    <citation type="submission" date="2025-08" db="UniProtKB">
        <authorList>
            <consortium name="RefSeq"/>
        </authorList>
    </citation>
    <scope>IDENTIFICATION</scope>
    <source>
        <tissue evidence="7">Whole sample</tissue>
    </source>
</reference>
<feature type="domain" description="C1q" evidence="5">
    <location>
        <begin position="47"/>
        <end position="179"/>
    </location>
</feature>
<dbReference type="PRINTS" id="PR00007">
    <property type="entry name" value="COMPLEMNTC1Q"/>
</dbReference>
<name>A0A8B8AYX5_CRAVI</name>
<dbReference type="AlphaFoldDB" id="A0A8B8AYX5"/>